<dbReference type="GO" id="GO:0010048">
    <property type="term" value="P:vernalization response"/>
    <property type="evidence" value="ECO:0007669"/>
    <property type="project" value="InterPro"/>
</dbReference>
<dbReference type="PROSITE" id="PS50853">
    <property type="entry name" value="FN3"/>
    <property type="match status" value="1"/>
</dbReference>
<dbReference type="EnsemblPlants" id="Bo8g047270.1">
    <property type="protein sequence ID" value="Bo8g047270.1"/>
    <property type="gene ID" value="Bo8g047270"/>
</dbReference>
<dbReference type="PANTHER" id="PTHR46286:SF2">
    <property type="entry name" value="VIN3-LIKE PROTEIN 2"/>
    <property type="match status" value="1"/>
</dbReference>
<feature type="domain" description="Fibronectin type-III" evidence="1">
    <location>
        <begin position="25"/>
        <end position="134"/>
    </location>
</feature>
<protein>
    <recommendedName>
        <fullName evidence="1">Fibronectin type-III domain-containing protein</fullName>
    </recommendedName>
</protein>
<dbReference type="STRING" id="109376.A0A0D3DMF2"/>
<dbReference type="InterPro" id="IPR013783">
    <property type="entry name" value="Ig-like_fold"/>
</dbReference>
<organism evidence="2 3">
    <name type="scientific">Brassica oleracea var. oleracea</name>
    <dbReference type="NCBI Taxonomy" id="109376"/>
    <lineage>
        <taxon>Eukaryota</taxon>
        <taxon>Viridiplantae</taxon>
        <taxon>Streptophyta</taxon>
        <taxon>Embryophyta</taxon>
        <taxon>Tracheophyta</taxon>
        <taxon>Spermatophyta</taxon>
        <taxon>Magnoliopsida</taxon>
        <taxon>eudicotyledons</taxon>
        <taxon>Gunneridae</taxon>
        <taxon>Pentapetalae</taxon>
        <taxon>rosids</taxon>
        <taxon>malvids</taxon>
        <taxon>Brassicales</taxon>
        <taxon>Brassicaceae</taxon>
        <taxon>Brassiceae</taxon>
        <taxon>Brassica</taxon>
    </lineage>
</organism>
<dbReference type="Gramene" id="Bo8g047270.1">
    <property type="protein sequence ID" value="Bo8g047270.1"/>
    <property type="gene ID" value="Bo8g047270"/>
</dbReference>
<dbReference type="HOGENOM" id="CLU_1613128_0_0_1"/>
<dbReference type="Gene3D" id="2.60.40.10">
    <property type="entry name" value="Immunoglobulins"/>
    <property type="match status" value="1"/>
</dbReference>
<dbReference type="InterPro" id="IPR058585">
    <property type="entry name" value="Fn3_VIN3"/>
</dbReference>
<accession>A0A0D3DMF2</accession>
<dbReference type="InterPro" id="IPR044514">
    <property type="entry name" value="VIN3-like"/>
</dbReference>
<evidence type="ECO:0000313" key="2">
    <source>
        <dbReference type="EnsemblPlants" id="Bo8g047270.1"/>
    </source>
</evidence>
<dbReference type="Pfam" id="PF23376">
    <property type="entry name" value="Fn3_VIN3"/>
    <property type="match status" value="1"/>
</dbReference>
<dbReference type="Proteomes" id="UP000032141">
    <property type="component" value="Chromosome C8"/>
</dbReference>
<dbReference type="SUPFAM" id="SSF49265">
    <property type="entry name" value="Fibronectin type III"/>
    <property type="match status" value="1"/>
</dbReference>
<dbReference type="CDD" id="cd00063">
    <property type="entry name" value="FN3"/>
    <property type="match status" value="1"/>
</dbReference>
<keyword evidence="3" id="KW-1185">Reference proteome</keyword>
<evidence type="ECO:0000313" key="3">
    <source>
        <dbReference type="Proteomes" id="UP000032141"/>
    </source>
</evidence>
<dbReference type="InterPro" id="IPR036116">
    <property type="entry name" value="FN3_sf"/>
</dbReference>
<dbReference type="AlphaFoldDB" id="A0A0D3DMF2"/>
<dbReference type="InterPro" id="IPR003961">
    <property type="entry name" value="FN3_dom"/>
</dbReference>
<sequence>MPRSILCQYPILMSLSSLQLSIYTGTTKIRLEDVDATSLTLNLGSEEEMSSPSPGNIIHYRVWHRKGHRKITEDMNCALVSPNTRFVISRLTPATEYFFKVVSFRSIKETRVEKNQHLYKNISREETSSSTKEKKLAKKLCLEKAGQYRFQTEVSDLVWLTRQCR</sequence>
<dbReference type="PANTHER" id="PTHR46286">
    <property type="entry name" value="VIN3-LIKE PROTEIN 2-RELATED"/>
    <property type="match status" value="1"/>
</dbReference>
<name>A0A0D3DMF2_BRAOL</name>
<dbReference type="KEGG" id="boe:106308046"/>
<dbReference type="OrthoDB" id="10508731at2759"/>
<evidence type="ECO:0000259" key="1">
    <source>
        <dbReference type="PROSITE" id="PS50853"/>
    </source>
</evidence>
<dbReference type="GeneID" id="106308046"/>
<dbReference type="GO" id="GO:0040029">
    <property type="term" value="P:epigenetic regulation of gene expression"/>
    <property type="evidence" value="ECO:0007669"/>
    <property type="project" value="InterPro"/>
</dbReference>
<reference evidence="2" key="2">
    <citation type="submission" date="2015-03" db="UniProtKB">
        <authorList>
            <consortium name="EnsemblPlants"/>
        </authorList>
    </citation>
    <scope>IDENTIFICATION</scope>
</reference>
<dbReference type="RefSeq" id="XP_013600612.1">
    <property type="nucleotide sequence ID" value="XM_013745158.1"/>
</dbReference>
<proteinExistence type="predicted"/>
<reference evidence="2 3" key="1">
    <citation type="journal article" date="2014" name="Genome Biol.">
        <title>Transcriptome and methylome profiling reveals relics of genome dominance in the mesopolyploid Brassica oleracea.</title>
        <authorList>
            <person name="Parkin I.A."/>
            <person name="Koh C."/>
            <person name="Tang H."/>
            <person name="Robinson S.J."/>
            <person name="Kagale S."/>
            <person name="Clarke W.E."/>
            <person name="Town C.D."/>
            <person name="Nixon J."/>
            <person name="Krishnakumar V."/>
            <person name="Bidwell S.L."/>
            <person name="Denoeud F."/>
            <person name="Belcram H."/>
            <person name="Links M.G."/>
            <person name="Just J."/>
            <person name="Clarke C."/>
            <person name="Bender T."/>
            <person name="Huebert T."/>
            <person name="Mason A.S."/>
            <person name="Pires J.C."/>
            <person name="Barker G."/>
            <person name="Moore J."/>
            <person name="Walley P.G."/>
            <person name="Manoli S."/>
            <person name="Batley J."/>
            <person name="Edwards D."/>
            <person name="Nelson M.N."/>
            <person name="Wang X."/>
            <person name="Paterson A.H."/>
            <person name="King G."/>
            <person name="Bancroft I."/>
            <person name="Chalhoub B."/>
            <person name="Sharpe A.G."/>
        </authorList>
    </citation>
    <scope>NUCLEOTIDE SEQUENCE</scope>
    <source>
        <strain evidence="2 3">cv. TO1000</strain>
    </source>
</reference>
<dbReference type="OMA" id="TEDMNCA"/>